<dbReference type="SUPFAM" id="SSF52540">
    <property type="entry name" value="P-loop containing nucleoside triphosphate hydrolases"/>
    <property type="match status" value="1"/>
</dbReference>
<dbReference type="Gene3D" id="2.130.10.10">
    <property type="entry name" value="YVTN repeat-like/Quinoprotein amine dehydrogenase"/>
    <property type="match status" value="2"/>
</dbReference>
<dbReference type="SUPFAM" id="SSF50978">
    <property type="entry name" value="WD40 repeat-like"/>
    <property type="match status" value="1"/>
</dbReference>
<dbReference type="InterPro" id="IPR035892">
    <property type="entry name" value="C2_domain_sf"/>
</dbReference>
<feature type="compositionally biased region" description="Basic and acidic residues" evidence="2">
    <location>
        <begin position="132"/>
        <end position="148"/>
    </location>
</feature>
<evidence type="ECO:0008006" key="7">
    <source>
        <dbReference type="Google" id="ProtNLM"/>
    </source>
</evidence>
<evidence type="ECO:0000313" key="6">
    <source>
        <dbReference type="Proteomes" id="UP001385951"/>
    </source>
</evidence>
<dbReference type="InterPro" id="IPR056884">
    <property type="entry name" value="NPHP3-like_N"/>
</dbReference>
<protein>
    <recommendedName>
        <fullName evidence="7">C2 domain-containing protein</fullName>
    </recommendedName>
</protein>
<dbReference type="InterPro" id="IPR036322">
    <property type="entry name" value="WD40_repeat_dom_sf"/>
</dbReference>
<comment type="caution">
    <text evidence="5">The sequence shown here is derived from an EMBL/GenBank/DDBJ whole genome shotgun (WGS) entry which is preliminary data.</text>
</comment>
<evidence type="ECO:0000259" key="3">
    <source>
        <dbReference type="PROSITE" id="PS50004"/>
    </source>
</evidence>
<dbReference type="Pfam" id="PF24883">
    <property type="entry name" value="NPHP3_N"/>
    <property type="match status" value="1"/>
</dbReference>
<dbReference type="Gene3D" id="2.60.40.150">
    <property type="entry name" value="C2 domain"/>
    <property type="match status" value="1"/>
</dbReference>
<feature type="region of interest" description="Disordered" evidence="2">
    <location>
        <begin position="132"/>
        <end position="154"/>
    </location>
</feature>
<dbReference type="InterPro" id="IPR000008">
    <property type="entry name" value="C2_dom"/>
</dbReference>
<proteinExistence type="predicted"/>
<evidence type="ECO:0000259" key="4">
    <source>
        <dbReference type="PROSITE" id="PS50837"/>
    </source>
</evidence>
<evidence type="ECO:0000256" key="1">
    <source>
        <dbReference type="ARBA" id="ARBA00022737"/>
    </source>
</evidence>
<dbReference type="PROSITE" id="PS50004">
    <property type="entry name" value="C2"/>
    <property type="match status" value="1"/>
</dbReference>
<dbReference type="InterPro" id="IPR027417">
    <property type="entry name" value="P-loop_NTPase"/>
</dbReference>
<dbReference type="EMBL" id="JASBNA010000017">
    <property type="protein sequence ID" value="KAK7686162.1"/>
    <property type="molecule type" value="Genomic_DNA"/>
</dbReference>
<dbReference type="InterPro" id="IPR001680">
    <property type="entry name" value="WD40_rpt"/>
</dbReference>
<dbReference type="Pfam" id="PF00168">
    <property type="entry name" value="C2"/>
    <property type="match status" value="1"/>
</dbReference>
<dbReference type="Proteomes" id="UP001385951">
    <property type="component" value="Unassembled WGS sequence"/>
</dbReference>
<organism evidence="5 6">
    <name type="scientific">Cerrena zonata</name>
    <dbReference type="NCBI Taxonomy" id="2478898"/>
    <lineage>
        <taxon>Eukaryota</taxon>
        <taxon>Fungi</taxon>
        <taxon>Dikarya</taxon>
        <taxon>Basidiomycota</taxon>
        <taxon>Agaricomycotina</taxon>
        <taxon>Agaricomycetes</taxon>
        <taxon>Polyporales</taxon>
        <taxon>Cerrenaceae</taxon>
        <taxon>Cerrena</taxon>
    </lineage>
</organism>
<dbReference type="PROSITE" id="PS50837">
    <property type="entry name" value="NACHT"/>
    <property type="match status" value="1"/>
</dbReference>
<evidence type="ECO:0000313" key="5">
    <source>
        <dbReference type="EMBL" id="KAK7686162.1"/>
    </source>
</evidence>
<evidence type="ECO:0000256" key="2">
    <source>
        <dbReference type="SAM" id="MobiDB-lite"/>
    </source>
</evidence>
<keyword evidence="1" id="KW-0677">Repeat</keyword>
<reference evidence="5 6" key="1">
    <citation type="submission" date="2022-09" db="EMBL/GenBank/DDBJ databases">
        <authorList>
            <person name="Palmer J.M."/>
        </authorList>
    </citation>
    <scope>NUCLEOTIDE SEQUENCE [LARGE SCALE GENOMIC DNA]</scope>
    <source>
        <strain evidence="5 6">DSM 7382</strain>
    </source>
</reference>
<gene>
    <name evidence="5" type="ORF">QCA50_010382</name>
</gene>
<dbReference type="PANTHER" id="PTHR10039:SF17">
    <property type="entry name" value="FUNGAL STAND N-TERMINAL GOODBYE DOMAIN-CONTAINING PROTEIN-RELATED"/>
    <property type="match status" value="1"/>
</dbReference>
<dbReference type="InterPro" id="IPR007111">
    <property type="entry name" value="NACHT_NTPase"/>
</dbReference>
<dbReference type="InterPro" id="IPR015943">
    <property type="entry name" value="WD40/YVTN_repeat-like_dom_sf"/>
</dbReference>
<keyword evidence="6" id="KW-1185">Reference proteome</keyword>
<name>A0AAW0G3R5_9APHY</name>
<feature type="domain" description="C2" evidence="3">
    <location>
        <begin position="1"/>
        <end position="105"/>
    </location>
</feature>
<dbReference type="PANTHER" id="PTHR10039">
    <property type="entry name" value="AMELOGENIN"/>
    <property type="match status" value="1"/>
</dbReference>
<dbReference type="Pfam" id="PF00400">
    <property type="entry name" value="WD40"/>
    <property type="match status" value="1"/>
</dbReference>
<sequence length="1338" mass="149944">MPHIVVTVHRAEGVKWKSIFPWRKAPKLYVEVACGNPRKEQKTQVIYDLAPQWNAKMPFEVKDTDETFRFYLRRRTLLRRDPSMGTVDIKVADLISQSRSGAQGEVPLLLGKRKDRKQTQSPLTIHISAKEADAANENDAAKDTDVAKESSITQESNAVKNAKAALDLAQKAIGKQASDVMDSVSTVVGNLQSLSTKLGSVTSVIMDKMGDLAELHPYANIAWKVCSSLYEAAKQKNINDETLLALVETMNDTFAFVNDLENLPNKIKHLELVITRVLEQTTECSLFIRNYVDRGSTANIFLQLWQSQKPKIDEFKDAFANLQKDLGSGALLHNTLVTFKISEDVSALLESDLMRSLKPSSMNLANSKRRPCLFGTRTTILDHITEWALQREGHQQQNILWLHGVAGSGKSTIATTIAEHFDKIGRRGAYLFFERSKNDPASIVRTLAHKLAEFDSSICKEICDSIKAKRGIAEESLENQFVRLLQRPLIAAAEKLTGPIVIVLDALDECGDEDSRRLILKLLVEELPKLPPIFRFLFTSRRERDVDNLIISNPLSIKPLWLRTKVGRHDSDVHKYIRSEMKEIRELNSDHGLSDDWPGENTIDKLAEYSEGLFIWVSTVSKFLRDETNPVEQLRVLLTSRNIQGLDSLYATALEVSCRWTQDQSWDHFRSVMAAVLFSRKQLNDQTIDRLLGLSDANPCRVVLARLQCLLDYTPGGPIRPLHASFRDYLIDEKRSGEKPWSLSSFNPEHHLASCCFTVMSNQLCFNICKVKSSYWSGNVETNLGRTRKEAISLELEYASNYWSDHLSAVHTRNDPLILMLGQFSHTQLLFWLELVSLQVSDSLWTACSNISTFIKNYNPDLSDLWEDVKDFIVRFHPIIVGLLPHMYLSALPFTPPQSQIRKIYGPLFPNTVQVFTEEATPNDTLGTGGITYIGFSPDGKMLVCCFRDGSVQIRRTSDYVILSEYSSLHQLDGIQVAKLGLNNSVVYCLIGQGTLVAWERESTATVTLYPASVSDFEVQLLPSSERVLAVCADGSIYVWTREGLNLKFGLLVIKVADTNLTSIAVANNGQVAVSGSAGEVMILDLELDLPSVITSFKINGDSQPILTFSSDNMFLAVAGDRQGVYIWSMKTEESVILSLGTLSNLTPFYQYKNLISITWINLEHILAIGFNDGSVSLFNIDAKQVVVYALCDINRKSMHVAVSPDGTTLAAGSSNIHIWDPIIQQQSKTILADDLGMNAKIKGTHLTQLPSRWPSKNLGNLAPYYQGFGAIYNPWNACTLIIPAEDEEGLYWFGQKHIIGPELKTRLDISRFVYGDRWAECYQPNAEVTHVKEEADG</sequence>
<dbReference type="SMART" id="SM00320">
    <property type="entry name" value="WD40"/>
    <property type="match status" value="5"/>
</dbReference>
<feature type="domain" description="NACHT" evidence="4">
    <location>
        <begin position="398"/>
        <end position="541"/>
    </location>
</feature>
<dbReference type="CDD" id="cd00030">
    <property type="entry name" value="C2"/>
    <property type="match status" value="1"/>
</dbReference>
<dbReference type="Gene3D" id="3.40.50.300">
    <property type="entry name" value="P-loop containing nucleotide triphosphate hydrolases"/>
    <property type="match status" value="1"/>
</dbReference>
<dbReference type="SUPFAM" id="SSF49562">
    <property type="entry name" value="C2 domain (Calcium/lipid-binding domain, CaLB)"/>
    <property type="match status" value="1"/>
</dbReference>
<accession>A0AAW0G3R5</accession>